<organism evidence="1 2">
    <name type="scientific">Metarhizium guizhouense (strain ARSEF 977)</name>
    <dbReference type="NCBI Taxonomy" id="1276136"/>
    <lineage>
        <taxon>Eukaryota</taxon>
        <taxon>Fungi</taxon>
        <taxon>Dikarya</taxon>
        <taxon>Ascomycota</taxon>
        <taxon>Pezizomycotina</taxon>
        <taxon>Sordariomycetes</taxon>
        <taxon>Hypocreomycetidae</taxon>
        <taxon>Hypocreales</taxon>
        <taxon>Clavicipitaceae</taxon>
        <taxon>Metarhizium</taxon>
    </lineage>
</organism>
<dbReference type="HOGENOM" id="CLU_2606534_0_0_1"/>
<evidence type="ECO:0000313" key="2">
    <source>
        <dbReference type="Proteomes" id="UP000031192"/>
    </source>
</evidence>
<comment type="caution">
    <text evidence="1">The sequence shown here is derived from an EMBL/GenBank/DDBJ whole genome shotgun (WGS) entry which is preliminary data.</text>
</comment>
<keyword evidence="2" id="KW-1185">Reference proteome</keyword>
<dbReference type="AlphaFoldDB" id="A0A0B4GX91"/>
<dbReference type="EMBL" id="AZNH01000016">
    <property type="protein sequence ID" value="KID87398.1"/>
    <property type="molecule type" value="Genomic_DNA"/>
</dbReference>
<reference evidence="1 2" key="1">
    <citation type="journal article" date="2014" name="Proc. Natl. Acad. Sci. U.S.A.">
        <title>Trajectory and genomic determinants of fungal-pathogen speciation and host adaptation.</title>
        <authorList>
            <person name="Hu X."/>
            <person name="Xiao G."/>
            <person name="Zheng P."/>
            <person name="Shang Y."/>
            <person name="Su Y."/>
            <person name="Zhang X."/>
            <person name="Liu X."/>
            <person name="Zhan S."/>
            <person name="St Leger R.J."/>
            <person name="Wang C."/>
        </authorList>
    </citation>
    <scope>NUCLEOTIDE SEQUENCE [LARGE SCALE GENOMIC DNA]</scope>
    <source>
        <strain evidence="1 2">ARSEF 977</strain>
    </source>
</reference>
<name>A0A0B4GX91_METGA</name>
<sequence length="79" mass="8885">MAFPREDAKPVPVEKRLPGIAATSFDTMAESDITPLKSLARWPRHIRCPGCRQLSVTRVRRKISSGTQIKFHGRPVLSM</sequence>
<gene>
    <name evidence="1" type="ORF">MGU_05430</name>
</gene>
<evidence type="ECO:0000313" key="1">
    <source>
        <dbReference type="EMBL" id="KID87398.1"/>
    </source>
</evidence>
<accession>A0A0B4GX91</accession>
<proteinExistence type="predicted"/>
<protein>
    <submittedName>
        <fullName evidence="1">Uncharacterized protein</fullName>
    </submittedName>
</protein>
<dbReference type="OrthoDB" id="5599753at2759"/>
<dbReference type="Proteomes" id="UP000031192">
    <property type="component" value="Unassembled WGS sequence"/>
</dbReference>